<dbReference type="EMBL" id="BAABKY010000002">
    <property type="protein sequence ID" value="GAA5076749.1"/>
    <property type="molecule type" value="Genomic_DNA"/>
</dbReference>
<dbReference type="PIRSF" id="PIRSF006305">
    <property type="entry name" value="Maf"/>
    <property type="match status" value="1"/>
</dbReference>
<feature type="site" description="Important for substrate specificity" evidence="4">
    <location>
        <position position="10"/>
    </location>
</feature>
<keyword evidence="6" id="KW-1185">Reference proteome</keyword>
<evidence type="ECO:0000256" key="3">
    <source>
        <dbReference type="ARBA" id="ARBA00023080"/>
    </source>
</evidence>
<keyword evidence="3 4" id="KW-0546">Nucleotide metabolism</keyword>
<comment type="caution">
    <text evidence="4">Lacks conserved residue(s) required for the propagation of feature annotation.</text>
</comment>
<reference evidence="6" key="1">
    <citation type="journal article" date="2019" name="Int. J. Syst. Evol. Microbiol.">
        <title>The Global Catalogue of Microorganisms (GCM) 10K type strain sequencing project: providing services to taxonomists for standard genome sequencing and annotation.</title>
        <authorList>
            <consortium name="The Broad Institute Genomics Platform"/>
            <consortium name="The Broad Institute Genome Sequencing Center for Infectious Disease"/>
            <person name="Wu L."/>
            <person name="Ma J."/>
        </authorList>
    </citation>
    <scope>NUCLEOTIDE SEQUENCE [LARGE SCALE GENOMIC DNA]</scope>
    <source>
        <strain evidence="6">JCM 19212</strain>
    </source>
</reference>
<dbReference type="CDD" id="cd00555">
    <property type="entry name" value="Maf"/>
    <property type="match status" value="1"/>
</dbReference>
<dbReference type="SUPFAM" id="SSF52972">
    <property type="entry name" value="ITPase-like"/>
    <property type="match status" value="1"/>
</dbReference>
<dbReference type="Pfam" id="PF02545">
    <property type="entry name" value="Maf"/>
    <property type="match status" value="1"/>
</dbReference>
<proteinExistence type="inferred from homology"/>
<dbReference type="PANTHER" id="PTHR43213">
    <property type="entry name" value="BIFUNCTIONAL DTTP/UTP PYROPHOSPHATASE/METHYLTRANSFERASE PROTEIN-RELATED"/>
    <property type="match status" value="1"/>
</dbReference>
<dbReference type="HAMAP" id="MF_00528">
    <property type="entry name" value="Maf"/>
    <property type="match status" value="1"/>
</dbReference>
<gene>
    <name evidence="5" type="ORF">GCM10025759_21770</name>
</gene>
<dbReference type="InterPro" id="IPR003697">
    <property type="entry name" value="Maf-like"/>
</dbReference>
<feature type="site" description="Important for substrate specificity" evidence="4">
    <location>
        <position position="158"/>
    </location>
</feature>
<comment type="similarity">
    <text evidence="4">Belongs to the Maf family. YhdE subfamily.</text>
</comment>
<evidence type="ECO:0000256" key="2">
    <source>
        <dbReference type="ARBA" id="ARBA00022801"/>
    </source>
</evidence>
<evidence type="ECO:0000313" key="6">
    <source>
        <dbReference type="Proteomes" id="UP001501083"/>
    </source>
</evidence>
<evidence type="ECO:0000256" key="1">
    <source>
        <dbReference type="ARBA" id="ARBA00001968"/>
    </source>
</evidence>
<comment type="caution">
    <text evidence="5">The sequence shown here is derived from an EMBL/GenBank/DDBJ whole genome shotgun (WGS) entry which is preliminary data.</text>
</comment>
<dbReference type="RefSeq" id="WP_325063854.1">
    <property type="nucleotide sequence ID" value="NZ_BAABKY010000002.1"/>
</dbReference>
<dbReference type="Gene3D" id="3.90.950.10">
    <property type="match status" value="1"/>
</dbReference>
<dbReference type="Proteomes" id="UP001501083">
    <property type="component" value="Unassembled WGS sequence"/>
</dbReference>
<keyword evidence="2 4" id="KW-0378">Hydrolase</keyword>
<dbReference type="NCBIfam" id="TIGR00172">
    <property type="entry name" value="maf"/>
    <property type="match status" value="1"/>
</dbReference>
<comment type="catalytic activity">
    <reaction evidence="4">
        <text>UTP + H2O = UMP + diphosphate + H(+)</text>
        <dbReference type="Rhea" id="RHEA:29395"/>
        <dbReference type="ChEBI" id="CHEBI:15377"/>
        <dbReference type="ChEBI" id="CHEBI:15378"/>
        <dbReference type="ChEBI" id="CHEBI:33019"/>
        <dbReference type="ChEBI" id="CHEBI:46398"/>
        <dbReference type="ChEBI" id="CHEBI:57865"/>
        <dbReference type="EC" id="3.6.1.9"/>
    </reaction>
</comment>
<comment type="subcellular location">
    <subcellularLocation>
        <location evidence="4">Cytoplasm</location>
    </subcellularLocation>
</comment>
<evidence type="ECO:0000256" key="4">
    <source>
        <dbReference type="HAMAP-Rule" id="MF_00528"/>
    </source>
</evidence>
<comment type="catalytic activity">
    <reaction evidence="4">
        <text>dTTP + H2O = dTMP + diphosphate + H(+)</text>
        <dbReference type="Rhea" id="RHEA:28534"/>
        <dbReference type="ChEBI" id="CHEBI:15377"/>
        <dbReference type="ChEBI" id="CHEBI:15378"/>
        <dbReference type="ChEBI" id="CHEBI:33019"/>
        <dbReference type="ChEBI" id="CHEBI:37568"/>
        <dbReference type="ChEBI" id="CHEBI:63528"/>
        <dbReference type="EC" id="3.6.1.9"/>
    </reaction>
</comment>
<dbReference type="PANTHER" id="PTHR43213:SF5">
    <property type="entry name" value="BIFUNCTIONAL DTTP_UTP PYROPHOSPHATASE_METHYLTRANSFERASE PROTEIN-RELATED"/>
    <property type="match status" value="1"/>
</dbReference>
<feature type="site" description="Important for substrate specificity" evidence="4">
    <location>
        <position position="76"/>
    </location>
</feature>
<comment type="cofactor">
    <cofactor evidence="1 4">
        <name>a divalent metal cation</name>
        <dbReference type="ChEBI" id="CHEBI:60240"/>
    </cofactor>
</comment>
<keyword evidence="4" id="KW-0963">Cytoplasm</keyword>
<dbReference type="InterPro" id="IPR029001">
    <property type="entry name" value="ITPase-like_fam"/>
</dbReference>
<sequence length="194" mass="20337">MLYLASKSPRRHELLGRLLSGQPGAEFGALDIDIPEHPQPGEPAEDYVRRVAREKAGAGLLKVVANPSAVVLGSDTEVVLDGEVFGKPADDAGAAAMLRRLSGRTHQVISAVSLVSPSREGQAVSISEVTFAPLGEAQIDAYVASGEPHGRAGAYAIQGLAEAFTTRLSGSYSGVMGLPLYETAKLLREFGVLK</sequence>
<dbReference type="EC" id="3.6.1.9" evidence="4"/>
<feature type="active site" description="Proton acceptor" evidence="4">
    <location>
        <position position="75"/>
    </location>
</feature>
<name>A0ABP9LHT4_9GAMM</name>
<organism evidence="5 6">
    <name type="scientific">Lysobacter panacisoli</name>
    <dbReference type="NCBI Taxonomy" id="1255263"/>
    <lineage>
        <taxon>Bacteria</taxon>
        <taxon>Pseudomonadati</taxon>
        <taxon>Pseudomonadota</taxon>
        <taxon>Gammaproteobacteria</taxon>
        <taxon>Lysobacterales</taxon>
        <taxon>Lysobacteraceae</taxon>
        <taxon>Lysobacter</taxon>
    </lineage>
</organism>
<evidence type="ECO:0000313" key="5">
    <source>
        <dbReference type="EMBL" id="GAA5076749.1"/>
    </source>
</evidence>
<comment type="function">
    <text evidence="4">Nucleoside triphosphate pyrophosphatase that hydrolyzes dTTP and UTP. May have a dual role in cell division arrest and in preventing the incorporation of modified nucleotides into cellular nucleic acids.</text>
</comment>
<accession>A0ABP9LHT4</accession>
<protein>
    <recommendedName>
        <fullName evidence="4">dTTP/UTP pyrophosphatase</fullName>
        <shortName evidence="4">dTTPase/UTPase</shortName>
        <ecNumber evidence="4">3.6.1.9</ecNumber>
    </recommendedName>
    <alternativeName>
        <fullName evidence="4">Nucleoside triphosphate pyrophosphatase</fullName>
    </alternativeName>
    <alternativeName>
        <fullName evidence="4">Nucleotide pyrophosphatase</fullName>
        <shortName evidence="4">Nucleotide PPase</shortName>
    </alternativeName>
</protein>